<feature type="transmembrane region" description="Helical" evidence="1">
    <location>
        <begin position="12"/>
        <end position="32"/>
    </location>
</feature>
<evidence type="ECO:0000256" key="1">
    <source>
        <dbReference type="SAM" id="Phobius"/>
    </source>
</evidence>
<evidence type="ECO:0000313" key="2">
    <source>
        <dbReference type="EMBL" id="AVD71573.1"/>
    </source>
</evidence>
<evidence type="ECO:0000313" key="3">
    <source>
        <dbReference type="Proteomes" id="UP000239867"/>
    </source>
</evidence>
<gene>
    <name evidence="2" type="ORF">CAY53_08915</name>
</gene>
<keyword evidence="1" id="KW-0812">Transmembrane</keyword>
<reference evidence="2" key="1">
    <citation type="submission" date="2017-05" db="EMBL/GenBank/DDBJ databases">
        <authorList>
            <person name="Song R."/>
            <person name="Chenine A.L."/>
            <person name="Ruprecht R.M."/>
        </authorList>
    </citation>
    <scope>NUCLEOTIDE SEQUENCE</scope>
    <source>
        <strain evidence="2">ORNL</strain>
    </source>
</reference>
<organism evidence="2 3">
    <name type="scientific">Desulfobulbus oralis</name>
    <dbReference type="NCBI Taxonomy" id="1986146"/>
    <lineage>
        <taxon>Bacteria</taxon>
        <taxon>Pseudomonadati</taxon>
        <taxon>Thermodesulfobacteriota</taxon>
        <taxon>Desulfobulbia</taxon>
        <taxon>Desulfobulbales</taxon>
        <taxon>Desulfobulbaceae</taxon>
        <taxon>Desulfobulbus</taxon>
    </lineage>
</organism>
<dbReference type="RefSeq" id="WP_104936820.1">
    <property type="nucleotide sequence ID" value="NZ_CP021255.1"/>
</dbReference>
<sequence>MDLSPFHLWRHLGWPLTRLFLSPGLGLMVTLFTQSLKWTKKIAAAQPLARQPLLAAAHFAICGFSGMAANTMLIKGYNNKTMDRKERILAKLFTR</sequence>
<keyword evidence="1" id="KW-0472">Membrane</keyword>
<dbReference type="KEGG" id="deo:CAY53_08915"/>
<dbReference type="Proteomes" id="UP000239867">
    <property type="component" value="Chromosome"/>
</dbReference>
<feature type="transmembrane region" description="Helical" evidence="1">
    <location>
        <begin position="53"/>
        <end position="74"/>
    </location>
</feature>
<protein>
    <submittedName>
        <fullName evidence="2">Uncharacterized protein</fullName>
    </submittedName>
</protein>
<reference evidence="2" key="2">
    <citation type="journal article" date="2018" name="MBio">
        <title>Insights into the evolution of host association through the isolation and characterization of a novel human periodontal pathobiont, Desulfobulbus oralis.</title>
        <authorList>
            <person name="Cross K.L."/>
            <person name="Chirania P."/>
            <person name="Xiong W."/>
            <person name="Beall C.J."/>
            <person name="Elkins J.G."/>
            <person name="Giannone R.J."/>
            <person name="Griffen A.L."/>
            <person name="Guss A.M."/>
            <person name="Hettich R.L."/>
            <person name="Joshi S.S."/>
            <person name="Mokrzan E.M."/>
            <person name="Martin R.K."/>
            <person name="Zhulin I.B."/>
            <person name="Leys E.J."/>
            <person name="Podar M."/>
        </authorList>
    </citation>
    <scope>NUCLEOTIDE SEQUENCE [LARGE SCALE GENOMIC DNA]</scope>
    <source>
        <strain evidence="2">ORNL</strain>
    </source>
</reference>
<dbReference type="EMBL" id="CP021255">
    <property type="protein sequence ID" value="AVD71573.1"/>
    <property type="molecule type" value="Genomic_DNA"/>
</dbReference>
<accession>A0A2L1GPG1</accession>
<proteinExistence type="predicted"/>
<keyword evidence="1" id="KW-1133">Transmembrane helix</keyword>
<keyword evidence="3" id="KW-1185">Reference proteome</keyword>
<name>A0A2L1GPG1_9BACT</name>
<dbReference type="AlphaFoldDB" id="A0A2L1GPG1"/>